<organism evidence="2 3">
    <name type="scientific">Tenacibaculum polynesiense</name>
    <dbReference type="NCBI Taxonomy" id="3137857"/>
    <lineage>
        <taxon>Bacteria</taxon>
        <taxon>Pseudomonadati</taxon>
        <taxon>Bacteroidota</taxon>
        <taxon>Flavobacteriia</taxon>
        <taxon>Flavobacteriales</taxon>
        <taxon>Flavobacteriaceae</taxon>
        <taxon>Tenacibaculum</taxon>
    </lineage>
</organism>
<feature type="region of interest" description="Disordered" evidence="1">
    <location>
        <begin position="1"/>
        <end position="99"/>
    </location>
</feature>
<protein>
    <recommendedName>
        <fullName evidence="4">Gliding motility-associated C-terminal domain-containing protein</fullName>
    </recommendedName>
</protein>
<comment type="caution">
    <text evidence="2">The sequence shown here is derived from an EMBL/GenBank/DDBJ whole genome shotgun (WGS) entry which is preliminary data.</text>
</comment>
<gene>
    <name evidence="2" type="ORF">T190423A01A_70156</name>
</gene>
<evidence type="ECO:0000313" key="2">
    <source>
        <dbReference type="EMBL" id="CAL2104463.1"/>
    </source>
</evidence>
<feature type="compositionally biased region" description="Acidic residues" evidence="1">
    <location>
        <begin position="41"/>
        <end position="82"/>
    </location>
</feature>
<reference evidence="2 3" key="1">
    <citation type="submission" date="2024-05" db="EMBL/GenBank/DDBJ databases">
        <authorList>
            <person name="Duchaud E."/>
        </authorList>
    </citation>
    <scope>NUCLEOTIDE SEQUENCE [LARGE SCALE GENOMIC DNA]</scope>
    <source>
        <strain evidence="2">Ena-SAMPLE-TAB-13-05-2024-13:56:06:370-140308</strain>
    </source>
</reference>
<evidence type="ECO:0000313" key="3">
    <source>
        <dbReference type="Proteomes" id="UP001497527"/>
    </source>
</evidence>
<dbReference type="Pfam" id="PF13585">
    <property type="entry name" value="CHU_C"/>
    <property type="match status" value="1"/>
</dbReference>
<dbReference type="InterPro" id="IPR026341">
    <property type="entry name" value="T9SS_type_B"/>
</dbReference>
<keyword evidence="3" id="KW-1185">Reference proteome</keyword>
<sequence>MIEGNDDNGDGIPDVLPSGEDSDGDGIDDVYDPDSGGDPVDIPDSDGDGTPDFQDTDDDNDGIDTIDEGPGDGDPTTDDALDTNENGIPDYLDTDTNPCGTPYNILTPDGDGDNDIFYISCIDDPQYQNNTVEIFNRWGNTVYKASGYNNEDVAFRGISNGRANINVDDKLPSGTYYYVIDLGDGSKPKVGWLYINR</sequence>
<feature type="compositionally biased region" description="Acidic residues" evidence="1">
    <location>
        <begin position="20"/>
        <end position="32"/>
    </location>
</feature>
<accession>A0ABM9PFW9</accession>
<dbReference type="NCBIfam" id="TIGR04131">
    <property type="entry name" value="Bac_Flav_CTERM"/>
    <property type="match status" value="1"/>
</dbReference>
<dbReference type="EMBL" id="CAXJIO010000016">
    <property type="protein sequence ID" value="CAL2104463.1"/>
    <property type="molecule type" value="Genomic_DNA"/>
</dbReference>
<evidence type="ECO:0008006" key="4">
    <source>
        <dbReference type="Google" id="ProtNLM"/>
    </source>
</evidence>
<evidence type="ECO:0000256" key="1">
    <source>
        <dbReference type="SAM" id="MobiDB-lite"/>
    </source>
</evidence>
<name>A0ABM9PFW9_9FLAO</name>
<proteinExistence type="predicted"/>
<dbReference type="Proteomes" id="UP001497527">
    <property type="component" value="Unassembled WGS sequence"/>
</dbReference>